<name>A0A023B6L7_GRENI</name>
<reference evidence="1" key="1">
    <citation type="submission" date="2013-12" db="EMBL/GenBank/DDBJ databases">
        <authorList>
            <person name="Omoto C.K."/>
            <person name="Sibley D."/>
            <person name="Venepally P."/>
            <person name="Hadjithomas M."/>
            <person name="Karamycheva S."/>
            <person name="Brunk B."/>
            <person name="Roos D."/>
            <person name="Caler E."/>
            <person name="Lorenzi H."/>
        </authorList>
    </citation>
    <scope>NUCLEOTIDE SEQUENCE</scope>
</reference>
<proteinExistence type="predicted"/>
<gene>
    <name evidence="1" type="ORF">GNI_078540</name>
</gene>
<keyword evidence="2" id="KW-1185">Reference proteome</keyword>
<protein>
    <submittedName>
        <fullName evidence="1">Uncharacterized protein</fullName>
    </submittedName>
</protein>
<dbReference type="GeneID" id="22912858"/>
<sequence length="557" mass="62229">MRGSPGVRLERRQAALLLAVASTSYGPPDIYRNVHLQHITPISDEGRKEVLEKVLAGLPWYAQKLYPEIPTARWLKDLCQWDGPAVHGALRRQVLAKQKVTRAINDITEAVRSLANKEAAYISAEAVEELGRILWTEVGKQLGDKATRLRLPGVREWPEIQSRIEQNLAEASRANWTRIEDDGGRRGRDADELDAEEEEEVVEFINALVDEGDNIARRQDQGLLSQYNELLQQTDSTVSQAMQQYGAVARKLITFQHNPGPSLSFRAPTFGATSFGGSSFGGAGRLIPAPTAALVGAVNDHFPMHIQQQITNVNNPFSSLSPDAMTMWEQQMRLMELLGRPGSPGDARNRLNEVGRVMRNIERESAKLLQFLNDGRHFVIAIRKALENKSLWNAQRADVRWARACLISSLNEYMTSNVVDGHNMRHAFGSRALQGTGSLDFEYLRMIQTAKLIAPNQYRSTVQSWLAKPDLTKYIVEVADDISTAPTAVSAAVLKRAGFEHFVVKGDLAHRVEPIVMTERDIQDCEVARNHIRDRVKPHAAADTTVSRTTIKSILRK</sequence>
<dbReference type="VEuPathDB" id="CryptoDB:GNI_078540"/>
<dbReference type="AlphaFoldDB" id="A0A023B6L7"/>
<comment type="caution">
    <text evidence="1">The sequence shown here is derived from an EMBL/GenBank/DDBJ whole genome shotgun (WGS) entry which is preliminary data.</text>
</comment>
<evidence type="ECO:0000313" key="1">
    <source>
        <dbReference type="EMBL" id="EZG66606.1"/>
    </source>
</evidence>
<evidence type="ECO:0000313" key="2">
    <source>
        <dbReference type="Proteomes" id="UP000019763"/>
    </source>
</evidence>
<dbReference type="EMBL" id="AFNH02000588">
    <property type="protein sequence ID" value="EZG66606.1"/>
    <property type="molecule type" value="Genomic_DNA"/>
</dbReference>
<dbReference type="Proteomes" id="UP000019763">
    <property type="component" value="Unassembled WGS sequence"/>
</dbReference>
<accession>A0A023B6L7</accession>
<dbReference type="RefSeq" id="XP_011130571.1">
    <property type="nucleotide sequence ID" value="XM_011132269.1"/>
</dbReference>
<organism evidence="1 2">
    <name type="scientific">Gregarina niphandrodes</name>
    <name type="common">Septate eugregarine</name>
    <dbReference type="NCBI Taxonomy" id="110365"/>
    <lineage>
        <taxon>Eukaryota</taxon>
        <taxon>Sar</taxon>
        <taxon>Alveolata</taxon>
        <taxon>Apicomplexa</taxon>
        <taxon>Conoidasida</taxon>
        <taxon>Gregarinasina</taxon>
        <taxon>Eugregarinorida</taxon>
        <taxon>Gregarinidae</taxon>
        <taxon>Gregarina</taxon>
    </lineage>
</organism>